<dbReference type="Proteomes" id="UP000196435">
    <property type="component" value="Unassembled WGS sequence"/>
</dbReference>
<gene>
    <name evidence="1" type="ORF">XIS1_1270002</name>
</gene>
<proteinExistence type="predicted"/>
<dbReference type="EMBL" id="FTLG01000032">
    <property type="protein sequence ID" value="SIP71785.1"/>
    <property type="molecule type" value="Genomic_DNA"/>
</dbReference>
<name>A0A1N6MSG5_9GAMM</name>
<evidence type="ECO:0000313" key="2">
    <source>
        <dbReference type="Proteomes" id="UP000196435"/>
    </source>
</evidence>
<reference evidence="2" key="1">
    <citation type="submission" date="2016-12" db="EMBL/GenBank/DDBJ databases">
        <authorList>
            <person name="Gaudriault S."/>
        </authorList>
    </citation>
    <scope>NUCLEOTIDE SEQUENCE [LARGE SCALE GENOMIC DNA]</scope>
    <source>
        <strain evidence="2">HGB1681 (deposited as PTA-6826 in the American Type Culture Collection)</strain>
    </source>
</reference>
<organism evidence="1 2">
    <name type="scientific">Xenorhabdus innexi</name>
    <dbReference type="NCBI Taxonomy" id="290109"/>
    <lineage>
        <taxon>Bacteria</taxon>
        <taxon>Pseudomonadati</taxon>
        <taxon>Pseudomonadota</taxon>
        <taxon>Gammaproteobacteria</taxon>
        <taxon>Enterobacterales</taxon>
        <taxon>Morganellaceae</taxon>
        <taxon>Xenorhabdus</taxon>
    </lineage>
</organism>
<sequence length="50" mass="5668">MLSGSYHTFHAPIDNDNFKGQAEKSFQSALVSNIQGQLSVKRNNWLYTSH</sequence>
<accession>A0A1N6MSG5</accession>
<dbReference type="AlphaFoldDB" id="A0A1N6MSG5"/>
<evidence type="ECO:0000313" key="1">
    <source>
        <dbReference type="EMBL" id="SIP71785.1"/>
    </source>
</evidence>
<protein>
    <submittedName>
        <fullName evidence="1">Uncharacterized protein</fullName>
    </submittedName>
</protein>